<feature type="chain" id="PRO_5043799845" description="X8 domain-containing protein" evidence="10">
    <location>
        <begin position="26"/>
        <end position="244"/>
    </location>
</feature>
<dbReference type="GO" id="GO:0098552">
    <property type="term" value="C:side of membrane"/>
    <property type="evidence" value="ECO:0007669"/>
    <property type="project" value="UniProtKB-KW"/>
</dbReference>
<dbReference type="Pfam" id="PF07983">
    <property type="entry name" value="X8"/>
    <property type="match status" value="1"/>
</dbReference>
<evidence type="ECO:0000259" key="11">
    <source>
        <dbReference type="SMART" id="SM00768"/>
    </source>
</evidence>
<feature type="signal peptide" evidence="10">
    <location>
        <begin position="1"/>
        <end position="25"/>
    </location>
</feature>
<accession>A0AAW1I4R9</accession>
<dbReference type="EMBL" id="JBDFQZ010000010">
    <property type="protein sequence ID" value="KAK9684496.1"/>
    <property type="molecule type" value="Genomic_DNA"/>
</dbReference>
<evidence type="ECO:0000256" key="6">
    <source>
        <dbReference type="ARBA" id="ARBA00023157"/>
    </source>
</evidence>
<evidence type="ECO:0000256" key="2">
    <source>
        <dbReference type="ARBA" id="ARBA00022475"/>
    </source>
</evidence>
<dbReference type="Gene3D" id="1.20.58.1040">
    <property type="match status" value="1"/>
</dbReference>
<evidence type="ECO:0000256" key="5">
    <source>
        <dbReference type="ARBA" id="ARBA00023136"/>
    </source>
</evidence>
<dbReference type="InterPro" id="IPR044788">
    <property type="entry name" value="X8_dom_prot"/>
</dbReference>
<dbReference type="AlphaFoldDB" id="A0AAW1I4R9"/>
<dbReference type="FunFam" id="1.20.58.1040:FF:000001">
    <property type="entry name" value="Glucan endo-1,3-beta-glucosidase 4"/>
    <property type="match status" value="1"/>
</dbReference>
<keyword evidence="8" id="KW-0449">Lipoprotein</keyword>
<keyword evidence="7" id="KW-0325">Glycoprotein</keyword>
<evidence type="ECO:0000256" key="1">
    <source>
        <dbReference type="ARBA" id="ARBA00004609"/>
    </source>
</evidence>
<comment type="subcellular location">
    <subcellularLocation>
        <location evidence="1">Cell membrane</location>
        <topology evidence="1">Lipid-anchor</topology>
        <topology evidence="1">GPI-anchor</topology>
    </subcellularLocation>
</comment>
<dbReference type="InterPro" id="IPR012946">
    <property type="entry name" value="X8"/>
</dbReference>
<feature type="domain" description="X8" evidence="11">
    <location>
        <begin position="26"/>
        <end position="110"/>
    </location>
</feature>
<organism evidence="12 13">
    <name type="scientific">Saponaria officinalis</name>
    <name type="common">Common soapwort</name>
    <name type="synonym">Lychnis saponaria</name>
    <dbReference type="NCBI Taxonomy" id="3572"/>
    <lineage>
        <taxon>Eukaryota</taxon>
        <taxon>Viridiplantae</taxon>
        <taxon>Streptophyta</taxon>
        <taxon>Embryophyta</taxon>
        <taxon>Tracheophyta</taxon>
        <taxon>Spermatophyta</taxon>
        <taxon>Magnoliopsida</taxon>
        <taxon>eudicotyledons</taxon>
        <taxon>Gunneridae</taxon>
        <taxon>Pentapetalae</taxon>
        <taxon>Caryophyllales</taxon>
        <taxon>Caryophyllaceae</taxon>
        <taxon>Caryophylleae</taxon>
        <taxon>Saponaria</taxon>
    </lineage>
</organism>
<feature type="compositionally biased region" description="Low complexity" evidence="9">
    <location>
        <begin position="151"/>
        <end position="198"/>
    </location>
</feature>
<protein>
    <recommendedName>
        <fullName evidence="11">X8 domain-containing protein</fullName>
    </recommendedName>
</protein>
<dbReference type="GO" id="GO:0005886">
    <property type="term" value="C:plasma membrane"/>
    <property type="evidence" value="ECO:0007669"/>
    <property type="project" value="UniProtKB-SubCell"/>
</dbReference>
<dbReference type="PANTHER" id="PTHR31044:SF117">
    <property type="entry name" value="OS07G0600700 PROTEIN"/>
    <property type="match status" value="1"/>
</dbReference>
<evidence type="ECO:0000256" key="4">
    <source>
        <dbReference type="ARBA" id="ARBA00022729"/>
    </source>
</evidence>
<keyword evidence="2" id="KW-1003">Cell membrane</keyword>
<sequence length="244" mass="24105">MGDNNMQIFVLGLLIILAMAPHSYGSYCVCKTGLQTAAYQKAIDFACGAGADCSAIRPNGQCYNPNSLQAHCSFAANNYFQKNSAKGATCDFQGAAVLTNSDPSGGGCSFSSGSGSTSTGTGTPTTTVPTTSPTTPTTTPAFGGGGGGGTMPVTPVSGTGTPTSGTGTPTSGTGTGTSTNPTTTSPNTPSVGNPTSTGVLGGGMGTGLAPTGSSMDDNHSTKLDTIRFWSTLVTLVMSGVMYII</sequence>
<gene>
    <name evidence="12" type="ORF">RND81_10G214000</name>
</gene>
<proteinExistence type="predicted"/>
<keyword evidence="5" id="KW-0472">Membrane</keyword>
<evidence type="ECO:0000256" key="7">
    <source>
        <dbReference type="ARBA" id="ARBA00023180"/>
    </source>
</evidence>
<evidence type="ECO:0000256" key="3">
    <source>
        <dbReference type="ARBA" id="ARBA00022622"/>
    </source>
</evidence>
<feature type="region of interest" description="Disordered" evidence="9">
    <location>
        <begin position="107"/>
        <end position="217"/>
    </location>
</feature>
<dbReference type="SMART" id="SM00768">
    <property type="entry name" value="X8"/>
    <property type="match status" value="1"/>
</dbReference>
<name>A0AAW1I4R9_SAPOF</name>
<comment type="caution">
    <text evidence="12">The sequence shown here is derived from an EMBL/GenBank/DDBJ whole genome shotgun (WGS) entry which is preliminary data.</text>
</comment>
<feature type="compositionally biased region" description="Low complexity" evidence="9">
    <location>
        <begin position="109"/>
        <end position="141"/>
    </location>
</feature>
<evidence type="ECO:0000256" key="10">
    <source>
        <dbReference type="SAM" id="SignalP"/>
    </source>
</evidence>
<dbReference type="Proteomes" id="UP001443914">
    <property type="component" value="Unassembled WGS sequence"/>
</dbReference>
<reference evidence="12" key="1">
    <citation type="submission" date="2024-03" db="EMBL/GenBank/DDBJ databases">
        <title>WGS assembly of Saponaria officinalis var. Norfolk2.</title>
        <authorList>
            <person name="Jenkins J."/>
            <person name="Shu S."/>
            <person name="Grimwood J."/>
            <person name="Barry K."/>
            <person name="Goodstein D."/>
            <person name="Schmutz J."/>
            <person name="Leebens-Mack J."/>
            <person name="Osbourn A."/>
        </authorList>
    </citation>
    <scope>NUCLEOTIDE SEQUENCE [LARGE SCALE GENOMIC DNA]</scope>
    <source>
        <strain evidence="12">JIC</strain>
    </source>
</reference>
<evidence type="ECO:0000256" key="9">
    <source>
        <dbReference type="SAM" id="MobiDB-lite"/>
    </source>
</evidence>
<dbReference type="GO" id="GO:0009506">
    <property type="term" value="C:plasmodesma"/>
    <property type="evidence" value="ECO:0007669"/>
    <property type="project" value="UniProtKB-ARBA"/>
</dbReference>
<keyword evidence="3" id="KW-0336">GPI-anchor</keyword>
<evidence type="ECO:0000313" key="13">
    <source>
        <dbReference type="Proteomes" id="UP001443914"/>
    </source>
</evidence>
<keyword evidence="4 10" id="KW-0732">Signal</keyword>
<keyword evidence="13" id="KW-1185">Reference proteome</keyword>
<evidence type="ECO:0000256" key="8">
    <source>
        <dbReference type="ARBA" id="ARBA00023288"/>
    </source>
</evidence>
<evidence type="ECO:0000313" key="12">
    <source>
        <dbReference type="EMBL" id="KAK9684496.1"/>
    </source>
</evidence>
<keyword evidence="6" id="KW-1015">Disulfide bond</keyword>
<dbReference type="PANTHER" id="PTHR31044">
    <property type="entry name" value="BETA-1,3 GLUCANASE"/>
    <property type="match status" value="1"/>
</dbReference>